<sequence>MAELVAEIFLKMLEEQLVQAIVDGQDPLASKASVGILPSNSCGCRTGFRGPQLDYWTINAQPDAYTTTATANGQAQISMNRLQSSRRCSYPSFRYPANPSL</sequence>
<dbReference type="RefSeq" id="XP_011070325.1">
    <property type="nucleotide sequence ID" value="XM_011072023.2"/>
</dbReference>
<evidence type="ECO:0000313" key="2">
    <source>
        <dbReference type="RefSeq" id="XP_011070325.1"/>
    </source>
</evidence>
<dbReference type="Proteomes" id="UP000504604">
    <property type="component" value="Linkage group LG2"/>
</dbReference>
<dbReference type="InParanoid" id="A0A6I9SKR6"/>
<evidence type="ECO:0000313" key="1">
    <source>
        <dbReference type="Proteomes" id="UP000504604"/>
    </source>
</evidence>
<reference evidence="2" key="1">
    <citation type="submission" date="2025-08" db="UniProtKB">
        <authorList>
            <consortium name="RefSeq"/>
        </authorList>
    </citation>
    <scope>IDENTIFICATION</scope>
</reference>
<dbReference type="AlphaFoldDB" id="A0A6I9SKR6"/>
<organism evidence="1 2">
    <name type="scientific">Sesamum indicum</name>
    <name type="common">Oriental sesame</name>
    <name type="synonym">Sesamum orientale</name>
    <dbReference type="NCBI Taxonomy" id="4182"/>
    <lineage>
        <taxon>Eukaryota</taxon>
        <taxon>Viridiplantae</taxon>
        <taxon>Streptophyta</taxon>
        <taxon>Embryophyta</taxon>
        <taxon>Tracheophyta</taxon>
        <taxon>Spermatophyta</taxon>
        <taxon>Magnoliopsida</taxon>
        <taxon>eudicotyledons</taxon>
        <taxon>Gunneridae</taxon>
        <taxon>Pentapetalae</taxon>
        <taxon>asterids</taxon>
        <taxon>lamiids</taxon>
        <taxon>Lamiales</taxon>
        <taxon>Pedaliaceae</taxon>
        <taxon>Sesamum</taxon>
    </lineage>
</organism>
<protein>
    <submittedName>
        <fullName evidence="2">Uncharacterized protein LOC105156010</fullName>
    </submittedName>
</protein>
<dbReference type="KEGG" id="sind:105156010"/>
<proteinExistence type="predicted"/>
<name>A0A6I9SKR6_SESIN</name>
<keyword evidence="1" id="KW-1185">Reference proteome</keyword>
<dbReference type="GeneID" id="105156010"/>
<accession>A0A6I9SKR6</accession>
<gene>
    <name evidence="2" type="primary">LOC105156010</name>
</gene>